<evidence type="ECO:0000313" key="2">
    <source>
        <dbReference type="EMBL" id="OSX66520.1"/>
    </source>
</evidence>
<feature type="non-terminal residue" evidence="2">
    <location>
        <position position="1"/>
    </location>
</feature>
<dbReference type="EMBL" id="KZ110592">
    <property type="protein sequence ID" value="OSX66520.1"/>
    <property type="molecule type" value="Genomic_DNA"/>
</dbReference>
<accession>A0A1X6NDB8</accession>
<dbReference type="RefSeq" id="XP_024343314.1">
    <property type="nucleotide sequence ID" value="XM_024484049.1"/>
</dbReference>
<dbReference type="OrthoDB" id="10325482at2759"/>
<feature type="compositionally biased region" description="Polar residues" evidence="1">
    <location>
        <begin position="29"/>
        <end position="41"/>
    </location>
</feature>
<feature type="region of interest" description="Disordered" evidence="1">
    <location>
        <begin position="1"/>
        <end position="43"/>
    </location>
</feature>
<organism evidence="2 3">
    <name type="scientific">Postia placenta MAD-698-R-SB12</name>
    <dbReference type="NCBI Taxonomy" id="670580"/>
    <lineage>
        <taxon>Eukaryota</taxon>
        <taxon>Fungi</taxon>
        <taxon>Dikarya</taxon>
        <taxon>Basidiomycota</taxon>
        <taxon>Agaricomycotina</taxon>
        <taxon>Agaricomycetes</taxon>
        <taxon>Polyporales</taxon>
        <taxon>Adustoporiaceae</taxon>
        <taxon>Rhodonia</taxon>
    </lineage>
</organism>
<evidence type="ECO:0000256" key="1">
    <source>
        <dbReference type="SAM" id="MobiDB-lite"/>
    </source>
</evidence>
<dbReference type="GeneID" id="36328998"/>
<dbReference type="STRING" id="670580.A0A1X6NDB8"/>
<evidence type="ECO:0000313" key="3">
    <source>
        <dbReference type="Proteomes" id="UP000194127"/>
    </source>
</evidence>
<sequence>DIASGHSRSVRVLVPDASGRAQASPMVAQPSTESEASTSVVHGTHKKFYTVPEPQDEQAEEGNKTRAAKQVLLVLLPPDLQILVLFGKHGRASFESTITSANVGPSHLVPLTIPALPSTAILKFTSRIPAPTHVEQARIGIVMP</sequence>
<dbReference type="AlphaFoldDB" id="A0A1X6NDB8"/>
<keyword evidence="3" id="KW-1185">Reference proteome</keyword>
<dbReference type="Proteomes" id="UP000194127">
    <property type="component" value="Unassembled WGS sequence"/>
</dbReference>
<gene>
    <name evidence="2" type="ORF">POSPLADRAFT_1131261</name>
</gene>
<name>A0A1X6NDB8_9APHY</name>
<reference evidence="2 3" key="1">
    <citation type="submission" date="2017-04" db="EMBL/GenBank/DDBJ databases">
        <title>Genome Sequence of the Model Brown-Rot Fungus Postia placenta SB12.</title>
        <authorList>
            <consortium name="DOE Joint Genome Institute"/>
            <person name="Gaskell J."/>
            <person name="Kersten P."/>
            <person name="Larrondo L.F."/>
            <person name="Canessa P."/>
            <person name="Martinez D."/>
            <person name="Hibbett D."/>
            <person name="Schmoll M."/>
            <person name="Kubicek C.P."/>
            <person name="Martinez A.T."/>
            <person name="Yadav J."/>
            <person name="Master E."/>
            <person name="Magnuson J.K."/>
            <person name="James T."/>
            <person name="Yaver D."/>
            <person name="Berka R."/>
            <person name="Labutti K."/>
            <person name="Lipzen A."/>
            <person name="Aerts A."/>
            <person name="Barry K."/>
            <person name="Henrissat B."/>
            <person name="Blanchette R."/>
            <person name="Grigoriev I."/>
            <person name="Cullen D."/>
        </authorList>
    </citation>
    <scope>NUCLEOTIDE SEQUENCE [LARGE SCALE GENOMIC DNA]</scope>
    <source>
        <strain evidence="2 3">MAD-698-R-SB12</strain>
    </source>
</reference>
<proteinExistence type="predicted"/>
<protein>
    <submittedName>
        <fullName evidence="2">Uncharacterized protein</fullName>
    </submittedName>
</protein>